<gene>
    <name evidence="3" type="ORF">ACFQO7_00320</name>
</gene>
<keyword evidence="4" id="KW-1185">Reference proteome</keyword>
<feature type="transmembrane region" description="Helical" evidence="2">
    <location>
        <begin position="107"/>
        <end position="128"/>
    </location>
</feature>
<reference evidence="4" key="1">
    <citation type="journal article" date="2019" name="Int. J. Syst. Evol. Microbiol.">
        <title>The Global Catalogue of Microorganisms (GCM) 10K type strain sequencing project: providing services to taxonomists for standard genome sequencing and annotation.</title>
        <authorList>
            <consortium name="The Broad Institute Genomics Platform"/>
            <consortium name="The Broad Institute Genome Sequencing Center for Infectious Disease"/>
            <person name="Wu L."/>
            <person name="Ma J."/>
        </authorList>
    </citation>
    <scope>NUCLEOTIDE SEQUENCE [LARGE SCALE GENOMIC DNA]</scope>
    <source>
        <strain evidence="4">CGMCC 1.9106</strain>
    </source>
</reference>
<dbReference type="RefSeq" id="WP_376804415.1">
    <property type="nucleotide sequence ID" value="NZ_JBHTAC010000001.1"/>
</dbReference>
<evidence type="ECO:0000256" key="2">
    <source>
        <dbReference type="SAM" id="Phobius"/>
    </source>
</evidence>
<dbReference type="Proteomes" id="UP001596392">
    <property type="component" value="Unassembled WGS sequence"/>
</dbReference>
<evidence type="ECO:0000313" key="4">
    <source>
        <dbReference type="Proteomes" id="UP001596392"/>
    </source>
</evidence>
<protein>
    <submittedName>
        <fullName evidence="3">SHOCT domain-containing protein</fullName>
    </submittedName>
</protein>
<name>A0ABW2GPY0_9ACTN</name>
<keyword evidence="2" id="KW-0812">Transmembrane</keyword>
<feature type="transmembrane region" description="Helical" evidence="2">
    <location>
        <begin position="23"/>
        <end position="45"/>
    </location>
</feature>
<sequence>MTDAAAPHPAPTTKQRPAGVTAAMWLLIAVAAAYLIDAVMIMAGSGEYPARVREAMTDSGVDPRAWDFIGGLAGALPVVSAGFGVVAAAVVVLLALAVGRGAFVGRILTWIAVGFALLCNVCGLGSAGTPAFSSIGYLTAYSRDSSGIHTFAQRLPQGYPDWYFYSSLALFGFGMLALIAAAVLLALPPANAYFRRAPRFAPVPYAYPAGHPAPGYPAQQVPAAPQASLTFEQRAEALATLERRRERGELTDEQYAAERARFES</sequence>
<feature type="transmembrane region" description="Helical" evidence="2">
    <location>
        <begin position="162"/>
        <end position="187"/>
    </location>
</feature>
<proteinExistence type="predicted"/>
<feature type="region of interest" description="Disordered" evidence="1">
    <location>
        <begin position="243"/>
        <end position="264"/>
    </location>
</feature>
<organism evidence="3 4">
    <name type="scientific">Catellatospora aurea</name>
    <dbReference type="NCBI Taxonomy" id="1337874"/>
    <lineage>
        <taxon>Bacteria</taxon>
        <taxon>Bacillati</taxon>
        <taxon>Actinomycetota</taxon>
        <taxon>Actinomycetes</taxon>
        <taxon>Micromonosporales</taxon>
        <taxon>Micromonosporaceae</taxon>
        <taxon>Catellatospora</taxon>
    </lineage>
</organism>
<keyword evidence="2" id="KW-0472">Membrane</keyword>
<dbReference type="EMBL" id="JBHTAC010000001">
    <property type="protein sequence ID" value="MFC7240910.1"/>
    <property type="molecule type" value="Genomic_DNA"/>
</dbReference>
<accession>A0ABW2GPY0</accession>
<evidence type="ECO:0000256" key="1">
    <source>
        <dbReference type="SAM" id="MobiDB-lite"/>
    </source>
</evidence>
<comment type="caution">
    <text evidence="3">The sequence shown here is derived from an EMBL/GenBank/DDBJ whole genome shotgun (WGS) entry which is preliminary data.</text>
</comment>
<keyword evidence="2" id="KW-1133">Transmembrane helix</keyword>
<feature type="transmembrane region" description="Helical" evidence="2">
    <location>
        <begin position="65"/>
        <end position="95"/>
    </location>
</feature>
<evidence type="ECO:0000313" key="3">
    <source>
        <dbReference type="EMBL" id="MFC7240910.1"/>
    </source>
</evidence>